<reference evidence="3 4" key="1">
    <citation type="journal article" date="2015" name="Genome Announc.">
        <title>Expanding the biotechnology potential of lactobacilli through comparative genomics of 213 strains and associated genera.</title>
        <authorList>
            <person name="Sun Z."/>
            <person name="Harris H.M."/>
            <person name="McCann A."/>
            <person name="Guo C."/>
            <person name="Argimon S."/>
            <person name="Zhang W."/>
            <person name="Yang X."/>
            <person name="Jeffery I.B."/>
            <person name="Cooney J.C."/>
            <person name="Kagawa T.F."/>
            <person name="Liu W."/>
            <person name="Song Y."/>
            <person name="Salvetti E."/>
            <person name="Wrobel A."/>
            <person name="Rasinkangas P."/>
            <person name="Parkhill J."/>
            <person name="Rea M.C."/>
            <person name="O'Sullivan O."/>
            <person name="Ritari J."/>
            <person name="Douillard F.P."/>
            <person name="Paul Ross R."/>
            <person name="Yang R."/>
            <person name="Briner A.E."/>
            <person name="Felis G.E."/>
            <person name="de Vos W.M."/>
            <person name="Barrangou R."/>
            <person name="Klaenhammer T.R."/>
            <person name="Caufield P.W."/>
            <person name="Cui Y."/>
            <person name="Zhang H."/>
            <person name="O'Toole P.W."/>
        </authorList>
    </citation>
    <scope>NUCLEOTIDE SEQUENCE [LARGE SCALE GENOMIC DNA]</scope>
    <source>
        <strain evidence="3 4">DSM 20505</strain>
    </source>
</reference>
<dbReference type="OrthoDB" id="2242521at2"/>
<dbReference type="RefSeq" id="WP_054676208.1">
    <property type="nucleotide sequence ID" value="NZ_AYYO01000010.1"/>
</dbReference>
<dbReference type="InterPro" id="IPR046350">
    <property type="entry name" value="Cystatin_sf"/>
</dbReference>
<dbReference type="InterPro" id="IPR041401">
    <property type="entry name" value="TseB-like_dom"/>
</dbReference>
<evidence type="ECO:0000313" key="3">
    <source>
        <dbReference type="EMBL" id="KRM56045.1"/>
    </source>
</evidence>
<keyword evidence="1" id="KW-1133">Transmembrane helix</keyword>
<evidence type="ECO:0000259" key="2">
    <source>
        <dbReference type="Pfam" id="PF17881"/>
    </source>
</evidence>
<organism evidence="3 4">
    <name type="scientific">Lacticaseibacillus sharpeae JCM 1186 = DSM 20505</name>
    <dbReference type="NCBI Taxonomy" id="1291052"/>
    <lineage>
        <taxon>Bacteria</taxon>
        <taxon>Bacillati</taxon>
        <taxon>Bacillota</taxon>
        <taxon>Bacilli</taxon>
        <taxon>Lactobacillales</taxon>
        <taxon>Lactobacillaceae</taxon>
        <taxon>Lacticaseibacillus</taxon>
    </lineage>
</organism>
<keyword evidence="1" id="KW-0812">Transmembrane</keyword>
<feature type="transmembrane region" description="Helical" evidence="1">
    <location>
        <begin position="12"/>
        <end position="32"/>
    </location>
</feature>
<dbReference type="Pfam" id="PF17881">
    <property type="entry name" value="TseB"/>
    <property type="match status" value="1"/>
</dbReference>
<dbReference type="STRING" id="1291052.FC18_GL000831"/>
<gene>
    <name evidence="3" type="ORF">FC18_GL000831</name>
</gene>
<dbReference type="EMBL" id="AYYO01000010">
    <property type="protein sequence ID" value="KRM56045.1"/>
    <property type="molecule type" value="Genomic_DNA"/>
</dbReference>
<dbReference type="Proteomes" id="UP000051679">
    <property type="component" value="Unassembled WGS sequence"/>
</dbReference>
<evidence type="ECO:0000256" key="1">
    <source>
        <dbReference type="SAM" id="Phobius"/>
    </source>
</evidence>
<sequence length="161" mass="18187">MRSKTISWQRWAISGVILVVIFAIGFVLWSAMHPYSKVRSEAENIARTSAKTTNINGFWWDTRDKSYLTVSGERGGAPVYVVIAKKTGKVNVLHKNNGTTRNKILRKVWADFTPKRVLNASLRKTGKDFVWDVGFMGKNGTLGYVTYDFATGQQLKVIRDL</sequence>
<keyword evidence="1" id="KW-0472">Membrane</keyword>
<dbReference type="Gene3D" id="3.10.450.40">
    <property type="match status" value="2"/>
</dbReference>
<dbReference type="SUPFAM" id="SSF54403">
    <property type="entry name" value="Cystatin/monellin"/>
    <property type="match status" value="2"/>
</dbReference>
<dbReference type="PATRIC" id="fig|1291052.5.peg.847"/>
<evidence type="ECO:0000313" key="4">
    <source>
        <dbReference type="Proteomes" id="UP000051679"/>
    </source>
</evidence>
<dbReference type="AlphaFoldDB" id="A0A0R1ZM22"/>
<accession>A0A0R1ZM22</accession>
<comment type="caution">
    <text evidence="3">The sequence shown here is derived from an EMBL/GenBank/DDBJ whole genome shotgun (WGS) entry which is preliminary data.</text>
</comment>
<name>A0A0R1ZM22_9LACO</name>
<proteinExistence type="predicted"/>
<feature type="domain" description="Cell wall elongation regulator TseB-like" evidence="2">
    <location>
        <begin position="41"/>
        <end position="83"/>
    </location>
</feature>
<keyword evidence="4" id="KW-1185">Reference proteome</keyword>
<protein>
    <recommendedName>
        <fullName evidence="2">Cell wall elongation regulator TseB-like domain-containing protein</fullName>
    </recommendedName>
</protein>